<proteinExistence type="predicted"/>
<reference evidence="2 3" key="1">
    <citation type="journal article" date="2022" name="G3 (Bethesda)">
        <title>Whole-genome sequence and methylome profiling of the almond [Prunus dulcis (Mill.) D.A. Webb] cultivar 'Nonpareil'.</title>
        <authorList>
            <person name="D'Amico-Willman K.M."/>
            <person name="Ouma W.Z."/>
            <person name="Meulia T."/>
            <person name="Sideli G.M."/>
            <person name="Gradziel T.M."/>
            <person name="Fresnedo-Ramirez J."/>
        </authorList>
    </citation>
    <scope>NUCLEOTIDE SEQUENCE [LARGE SCALE GENOMIC DNA]</scope>
    <source>
        <strain evidence="2">Clone GOH B32 T37-40</strain>
    </source>
</reference>
<evidence type="ECO:0000313" key="2">
    <source>
        <dbReference type="EMBL" id="KAI5315730.1"/>
    </source>
</evidence>
<evidence type="ECO:0000313" key="3">
    <source>
        <dbReference type="Proteomes" id="UP001054821"/>
    </source>
</evidence>
<feature type="transmembrane region" description="Helical" evidence="1">
    <location>
        <begin position="21"/>
        <end position="42"/>
    </location>
</feature>
<gene>
    <name evidence="2" type="ORF">L3X38_044906</name>
</gene>
<dbReference type="EMBL" id="JAJFAZ020000008">
    <property type="protein sequence ID" value="KAI5315730.1"/>
    <property type="molecule type" value="Genomic_DNA"/>
</dbReference>
<dbReference type="AlphaFoldDB" id="A0AAD4YNM2"/>
<sequence length="80" mass="9214">MIALVFVACVRRNDSNGFESFGMWLMDDVAVAVAIAIAIAIAKRVWRKHLDFELSPIMDIRRLDWALALCGSRRWMYNLL</sequence>
<accession>A0AAD4YNM2</accession>
<evidence type="ECO:0000256" key="1">
    <source>
        <dbReference type="SAM" id="Phobius"/>
    </source>
</evidence>
<dbReference type="Proteomes" id="UP001054821">
    <property type="component" value="Chromosome 8"/>
</dbReference>
<comment type="caution">
    <text evidence="2">The sequence shown here is derived from an EMBL/GenBank/DDBJ whole genome shotgun (WGS) entry which is preliminary data.</text>
</comment>
<protein>
    <submittedName>
        <fullName evidence="2">Uncharacterized protein</fullName>
    </submittedName>
</protein>
<keyword evidence="1" id="KW-1133">Transmembrane helix</keyword>
<keyword evidence="1" id="KW-0812">Transmembrane</keyword>
<organism evidence="2 3">
    <name type="scientific">Prunus dulcis</name>
    <name type="common">Almond</name>
    <name type="synonym">Amygdalus dulcis</name>
    <dbReference type="NCBI Taxonomy" id="3755"/>
    <lineage>
        <taxon>Eukaryota</taxon>
        <taxon>Viridiplantae</taxon>
        <taxon>Streptophyta</taxon>
        <taxon>Embryophyta</taxon>
        <taxon>Tracheophyta</taxon>
        <taxon>Spermatophyta</taxon>
        <taxon>Magnoliopsida</taxon>
        <taxon>eudicotyledons</taxon>
        <taxon>Gunneridae</taxon>
        <taxon>Pentapetalae</taxon>
        <taxon>rosids</taxon>
        <taxon>fabids</taxon>
        <taxon>Rosales</taxon>
        <taxon>Rosaceae</taxon>
        <taxon>Amygdaloideae</taxon>
        <taxon>Amygdaleae</taxon>
        <taxon>Prunus</taxon>
    </lineage>
</organism>
<name>A0AAD4YNM2_PRUDU</name>
<keyword evidence="3" id="KW-1185">Reference proteome</keyword>
<keyword evidence="1" id="KW-0472">Membrane</keyword>